<organism evidence="9 10">
    <name type="scientific">Parasedimentitalea huanghaiensis</name>
    <dbReference type="NCBI Taxonomy" id="2682100"/>
    <lineage>
        <taxon>Bacteria</taxon>
        <taxon>Pseudomonadati</taxon>
        <taxon>Pseudomonadota</taxon>
        <taxon>Alphaproteobacteria</taxon>
        <taxon>Rhodobacterales</taxon>
        <taxon>Paracoccaceae</taxon>
        <taxon>Parasedimentitalea</taxon>
    </lineage>
</organism>
<evidence type="ECO:0000256" key="7">
    <source>
        <dbReference type="ARBA" id="ARBA00023136"/>
    </source>
</evidence>
<accession>A0A6L6WDF2</accession>
<evidence type="ECO:0000256" key="5">
    <source>
        <dbReference type="ARBA" id="ARBA00022692"/>
    </source>
</evidence>
<keyword evidence="4" id="KW-1003">Cell membrane</keyword>
<feature type="transmembrane region" description="Helical" evidence="8">
    <location>
        <begin position="202"/>
        <end position="229"/>
    </location>
</feature>
<proteinExistence type="inferred from homology"/>
<reference evidence="9 10" key="1">
    <citation type="submission" date="2019-12" db="EMBL/GenBank/DDBJ databases">
        <authorList>
            <person name="Zhang Y.-J."/>
        </authorList>
    </citation>
    <scope>NUCLEOTIDE SEQUENCE [LARGE SCALE GENOMIC DNA]</scope>
    <source>
        <strain evidence="9 10">CY05</strain>
    </source>
</reference>
<evidence type="ECO:0000256" key="2">
    <source>
        <dbReference type="ARBA" id="ARBA00009773"/>
    </source>
</evidence>
<evidence type="ECO:0000256" key="6">
    <source>
        <dbReference type="ARBA" id="ARBA00022989"/>
    </source>
</evidence>
<comment type="similarity">
    <text evidence="2">Belongs to the autoinducer-2 exporter (AI-2E) (TC 2.A.86) family.</text>
</comment>
<dbReference type="PANTHER" id="PTHR21716">
    <property type="entry name" value="TRANSMEMBRANE PROTEIN"/>
    <property type="match status" value="1"/>
</dbReference>
<dbReference type="Pfam" id="PF01594">
    <property type="entry name" value="AI-2E_transport"/>
    <property type="match status" value="1"/>
</dbReference>
<evidence type="ECO:0000256" key="3">
    <source>
        <dbReference type="ARBA" id="ARBA00022448"/>
    </source>
</evidence>
<name>A0A6L6WDF2_9RHOB</name>
<feature type="transmembrane region" description="Helical" evidence="8">
    <location>
        <begin position="266"/>
        <end position="287"/>
    </location>
</feature>
<feature type="transmembrane region" description="Helical" evidence="8">
    <location>
        <begin position="68"/>
        <end position="89"/>
    </location>
</feature>
<keyword evidence="3" id="KW-0813">Transport</keyword>
<sequence length="414" mass="44802">MPFVGEGCPTDRARGLRCGTQPGKFTIASIYRAIATPDDYDRKLSTIHCPGPQHCINSRLEIWNRVLIMSRLAMVTFSVALMLMLGWLLQAGQSIVLPVLVGIIAVYILTTAAEALVRVPVLGLLPRRWRRVLVLLAFTFAVLVLAGFITSNAAAISGAIPGYAENFDKLQDKLINMLGVHELPSWANLGERLLDLVDATTLMPAALATISNGGTVIVGAALYAVFILAELDNLPNKTRHAMGDPERAEHALEMARKINEKIGGYLAAKTLVNVILAFVSYGILLLLGIEQAAFWAILIGLLNYIPYIGSIIAVVFPVTMSLVQFASFGHTALALFTLMVPQIAVGYYIEPKFLGRSVNLSPFTVLLSLAIWTALWGMMGAILAVPLTAMVMIILAEIPNARFIAVMMSESGDL</sequence>
<dbReference type="AlphaFoldDB" id="A0A6L6WDF2"/>
<protein>
    <submittedName>
        <fullName evidence="9">AI-2E family transporter</fullName>
    </submittedName>
</protein>
<keyword evidence="7 8" id="KW-0472">Membrane</keyword>
<dbReference type="EMBL" id="WQLV01000002">
    <property type="protein sequence ID" value="MVO15540.1"/>
    <property type="molecule type" value="Genomic_DNA"/>
</dbReference>
<gene>
    <name evidence="9" type="ORF">GO984_06915</name>
</gene>
<comment type="subcellular location">
    <subcellularLocation>
        <location evidence="1">Cell membrane</location>
        <topology evidence="1">Multi-pass membrane protein</topology>
    </subcellularLocation>
</comment>
<keyword evidence="6 8" id="KW-1133">Transmembrane helix</keyword>
<feature type="transmembrane region" description="Helical" evidence="8">
    <location>
        <begin position="328"/>
        <end position="349"/>
    </location>
</feature>
<feature type="transmembrane region" description="Helical" evidence="8">
    <location>
        <begin position="129"/>
        <end position="149"/>
    </location>
</feature>
<feature type="transmembrane region" description="Helical" evidence="8">
    <location>
        <begin position="95"/>
        <end position="117"/>
    </location>
</feature>
<keyword evidence="5 8" id="KW-0812">Transmembrane</keyword>
<evidence type="ECO:0000256" key="4">
    <source>
        <dbReference type="ARBA" id="ARBA00022475"/>
    </source>
</evidence>
<feature type="transmembrane region" description="Helical" evidence="8">
    <location>
        <begin position="293"/>
        <end position="316"/>
    </location>
</feature>
<evidence type="ECO:0000313" key="9">
    <source>
        <dbReference type="EMBL" id="MVO15540.1"/>
    </source>
</evidence>
<keyword evidence="10" id="KW-1185">Reference proteome</keyword>
<dbReference type="GO" id="GO:0005886">
    <property type="term" value="C:plasma membrane"/>
    <property type="evidence" value="ECO:0007669"/>
    <property type="project" value="UniProtKB-SubCell"/>
</dbReference>
<dbReference type="InterPro" id="IPR002549">
    <property type="entry name" value="AI-2E-like"/>
</dbReference>
<comment type="caution">
    <text evidence="9">The sequence shown here is derived from an EMBL/GenBank/DDBJ whole genome shotgun (WGS) entry which is preliminary data.</text>
</comment>
<evidence type="ECO:0000256" key="1">
    <source>
        <dbReference type="ARBA" id="ARBA00004651"/>
    </source>
</evidence>
<evidence type="ECO:0000256" key="8">
    <source>
        <dbReference type="SAM" id="Phobius"/>
    </source>
</evidence>
<evidence type="ECO:0000313" key="10">
    <source>
        <dbReference type="Proteomes" id="UP000478892"/>
    </source>
</evidence>
<dbReference type="PANTHER" id="PTHR21716:SF53">
    <property type="entry name" value="PERMEASE PERM-RELATED"/>
    <property type="match status" value="1"/>
</dbReference>
<dbReference type="GO" id="GO:0055085">
    <property type="term" value="P:transmembrane transport"/>
    <property type="evidence" value="ECO:0007669"/>
    <property type="project" value="TreeGrafter"/>
</dbReference>
<dbReference type="Proteomes" id="UP000478892">
    <property type="component" value="Unassembled WGS sequence"/>
</dbReference>
<feature type="transmembrane region" description="Helical" evidence="8">
    <location>
        <begin position="369"/>
        <end position="398"/>
    </location>
</feature>